<gene>
    <name evidence="4" type="ORF">DFR40_0241</name>
</gene>
<feature type="domain" description="Peptidase M16 C-terminal" evidence="3">
    <location>
        <begin position="191"/>
        <end position="366"/>
    </location>
</feature>
<dbReference type="Pfam" id="PF00675">
    <property type="entry name" value="Peptidase_M16"/>
    <property type="match status" value="1"/>
</dbReference>
<comment type="caution">
    <text evidence="4">The sequence shown here is derived from an EMBL/GenBank/DDBJ whole genome shotgun (WGS) entry which is preliminary data.</text>
</comment>
<dbReference type="Pfam" id="PF05193">
    <property type="entry name" value="Peptidase_M16_C"/>
    <property type="match status" value="1"/>
</dbReference>
<dbReference type="AlphaFoldDB" id="A0A495WQ65"/>
<sequence length="433" mass="45879">MKIAMKRLLTAIIVLAAAPLALAGVTIEQWTTANGARVNFVAAPALPMLDVQIDFAAGSMFDPEGKAGLAALTRGVLDLGAGERDETAIAEQLADLGAALGGSADTDRASVTLRTLTARDKLEPALAVLRDVLHRPHFAAAVLEREQARTVTGLKEAMTRPDSIAGKAFWEALYPGHPYGRQATPESVAALTRADLVDFHQRLYTAGNASISLVGQLTRVQAERIAEQLSSALPAGTPPALPAAPAPARAATQAIAHPASQAHIYLGLPAIERGHPDFYPLLVGNYTLGGGGFVSRLVQEVRDKRGFAYSVYSYFAPMRQAGPFQIGLQTQRKQAREAIKVVRQVLGDFVARGPSAEELAAAKANLSGSFPLRLDSNAKLLANVAVIGFYGLPADYLDHYRANIEAVTVDDVKAAFSRHVRPADLVTVTVAAD</sequence>
<keyword evidence="4" id="KW-0378">Hydrolase</keyword>
<feature type="signal peptide" evidence="1">
    <location>
        <begin position="1"/>
        <end position="23"/>
    </location>
</feature>
<proteinExistence type="predicted"/>
<evidence type="ECO:0000259" key="2">
    <source>
        <dbReference type="Pfam" id="PF00675"/>
    </source>
</evidence>
<reference evidence="4 5" key="1">
    <citation type="submission" date="2018-10" db="EMBL/GenBank/DDBJ databases">
        <title>Genomic Encyclopedia of Type Strains, Phase IV (KMG-IV): sequencing the most valuable type-strain genomes for metagenomic binning, comparative biology and taxonomic classification.</title>
        <authorList>
            <person name="Goeker M."/>
        </authorList>
    </citation>
    <scope>NUCLEOTIDE SEQUENCE [LARGE SCALE GENOMIC DNA]</scope>
    <source>
        <strain evidence="4 5">DSM 23841</strain>
    </source>
</reference>
<organism evidence="4 5">
    <name type="scientific">Azonexus fungiphilus</name>
    <dbReference type="NCBI Taxonomy" id="146940"/>
    <lineage>
        <taxon>Bacteria</taxon>
        <taxon>Pseudomonadati</taxon>
        <taxon>Pseudomonadota</taxon>
        <taxon>Betaproteobacteria</taxon>
        <taxon>Rhodocyclales</taxon>
        <taxon>Azonexaceae</taxon>
        <taxon>Azonexus</taxon>
    </lineage>
</organism>
<evidence type="ECO:0000259" key="3">
    <source>
        <dbReference type="Pfam" id="PF05193"/>
    </source>
</evidence>
<dbReference type="InterPro" id="IPR011249">
    <property type="entry name" value="Metalloenz_LuxS/M16"/>
</dbReference>
<feature type="chain" id="PRO_5019744173" evidence="1">
    <location>
        <begin position="24"/>
        <end position="433"/>
    </location>
</feature>
<dbReference type="InterPro" id="IPR011765">
    <property type="entry name" value="Pept_M16_N"/>
</dbReference>
<dbReference type="GO" id="GO:0008233">
    <property type="term" value="F:peptidase activity"/>
    <property type="evidence" value="ECO:0007669"/>
    <property type="project" value="UniProtKB-KW"/>
</dbReference>
<dbReference type="Proteomes" id="UP000270626">
    <property type="component" value="Unassembled WGS sequence"/>
</dbReference>
<dbReference type="GO" id="GO:0046872">
    <property type="term" value="F:metal ion binding"/>
    <property type="evidence" value="ECO:0007669"/>
    <property type="project" value="InterPro"/>
</dbReference>
<dbReference type="OrthoDB" id="9811314at2"/>
<keyword evidence="5" id="KW-1185">Reference proteome</keyword>
<evidence type="ECO:0000256" key="1">
    <source>
        <dbReference type="SAM" id="SignalP"/>
    </source>
</evidence>
<dbReference type="PANTHER" id="PTHR11851">
    <property type="entry name" value="METALLOPROTEASE"/>
    <property type="match status" value="1"/>
</dbReference>
<dbReference type="InterPro" id="IPR007863">
    <property type="entry name" value="Peptidase_M16_C"/>
</dbReference>
<name>A0A495WQ65_9RHOO</name>
<dbReference type="PANTHER" id="PTHR11851:SF224">
    <property type="entry name" value="PROCESSING PROTEASE"/>
    <property type="match status" value="1"/>
</dbReference>
<dbReference type="GO" id="GO:0006508">
    <property type="term" value="P:proteolysis"/>
    <property type="evidence" value="ECO:0007669"/>
    <property type="project" value="UniProtKB-KW"/>
</dbReference>
<evidence type="ECO:0000313" key="4">
    <source>
        <dbReference type="EMBL" id="RKT62905.1"/>
    </source>
</evidence>
<keyword evidence="1" id="KW-0732">Signal</keyword>
<dbReference type="Gene3D" id="3.30.830.10">
    <property type="entry name" value="Metalloenzyme, LuxS/M16 peptidase-like"/>
    <property type="match status" value="2"/>
</dbReference>
<dbReference type="EMBL" id="RBXP01000002">
    <property type="protein sequence ID" value="RKT62905.1"/>
    <property type="molecule type" value="Genomic_DNA"/>
</dbReference>
<protein>
    <submittedName>
        <fullName evidence="4">Zinc protease</fullName>
    </submittedName>
</protein>
<accession>A0A495WQ65</accession>
<dbReference type="InterPro" id="IPR050361">
    <property type="entry name" value="MPP/UQCRC_Complex"/>
</dbReference>
<evidence type="ECO:0000313" key="5">
    <source>
        <dbReference type="Proteomes" id="UP000270626"/>
    </source>
</evidence>
<feature type="domain" description="Peptidase M16 N-terminal" evidence="2">
    <location>
        <begin position="51"/>
        <end position="181"/>
    </location>
</feature>
<dbReference type="SUPFAM" id="SSF63411">
    <property type="entry name" value="LuxS/MPP-like metallohydrolase"/>
    <property type="match status" value="2"/>
</dbReference>
<keyword evidence="4" id="KW-0645">Protease</keyword>